<dbReference type="AlphaFoldDB" id="A0A6H1UBM9"/>
<proteinExistence type="predicted"/>
<gene>
    <name evidence="1" type="ORF">HER31_06065</name>
</gene>
<dbReference type="RefSeq" id="WP_168659727.1">
    <property type="nucleotide sequence ID" value="NZ_CP051180.1"/>
</dbReference>
<keyword evidence="2" id="KW-1185">Reference proteome</keyword>
<organism evidence="1 2">
    <name type="scientific">Ferrimonas lipolytica</name>
    <dbReference type="NCBI Taxonomy" id="2724191"/>
    <lineage>
        <taxon>Bacteria</taxon>
        <taxon>Pseudomonadati</taxon>
        <taxon>Pseudomonadota</taxon>
        <taxon>Gammaproteobacteria</taxon>
        <taxon>Alteromonadales</taxon>
        <taxon>Ferrimonadaceae</taxon>
        <taxon>Ferrimonas</taxon>
    </lineage>
</organism>
<sequence length="243" mass="28264">MKIKLEQIFDFLKANREFNLRLQEQFFLPVLSVNGSVNPKVVNLLYHVANTQSQPKIDPLAEFYRSVYRNLDKTEGFASFVGLVTGKESLLFNDLYCGLREQRGWGKKTAALFTKVVYQAHNRLSANCAFWADTPSQISAQDEIWLPVDAVIIHIFEQLGMHKPNFDKINKLLKQHYVGNELEVWDDLWFWGFITQKGTGNTRQMQWNENKYWSLTHTDKNPMVISTIKQKSSEFIGLIEQKI</sequence>
<reference evidence="1 2" key="1">
    <citation type="submission" date="2020-04" db="EMBL/GenBank/DDBJ databases">
        <title>Ferrimonas sp. S7 isolated from sea water.</title>
        <authorList>
            <person name="Bae S.S."/>
            <person name="Baek K."/>
        </authorList>
    </citation>
    <scope>NUCLEOTIDE SEQUENCE [LARGE SCALE GENOMIC DNA]</scope>
    <source>
        <strain evidence="1 2">S7</strain>
    </source>
</reference>
<dbReference type="EMBL" id="CP051180">
    <property type="protein sequence ID" value="QIZ76465.1"/>
    <property type="molecule type" value="Genomic_DNA"/>
</dbReference>
<dbReference type="KEGG" id="fes:HER31_06065"/>
<protein>
    <submittedName>
        <fullName evidence="1">Uncharacterized protein</fullName>
    </submittedName>
</protein>
<dbReference type="Proteomes" id="UP000501602">
    <property type="component" value="Chromosome"/>
</dbReference>
<evidence type="ECO:0000313" key="2">
    <source>
        <dbReference type="Proteomes" id="UP000501602"/>
    </source>
</evidence>
<evidence type="ECO:0000313" key="1">
    <source>
        <dbReference type="EMBL" id="QIZ76465.1"/>
    </source>
</evidence>
<name>A0A6H1UBM9_9GAMM</name>
<accession>A0A6H1UBM9</accession>